<evidence type="ECO:0000256" key="1">
    <source>
        <dbReference type="SAM" id="Phobius"/>
    </source>
</evidence>
<keyword evidence="3" id="KW-1185">Reference proteome</keyword>
<dbReference type="RefSeq" id="WP_317124531.1">
    <property type="nucleotide sequence ID" value="NZ_JAWJBA010001085.1"/>
</dbReference>
<gene>
    <name evidence="2" type="ORF">RYX56_25455</name>
</gene>
<keyword evidence="1" id="KW-0472">Membrane</keyword>
<reference evidence="2 3" key="1">
    <citation type="submission" date="2023-10" db="EMBL/GenBank/DDBJ databases">
        <title>Screening of Alkalihalobacillus lindianensis BZ-TG-R113 and Its Alleviation of Salt Stress on Rapeseed Growth.</title>
        <authorList>
            <person name="Zhao B."/>
            <person name="Guo T."/>
        </authorList>
    </citation>
    <scope>NUCLEOTIDE SEQUENCE [LARGE SCALE GENOMIC DNA]</scope>
    <source>
        <strain evidence="2 3">BZ-TG-R113</strain>
    </source>
</reference>
<keyword evidence="1" id="KW-0812">Transmembrane</keyword>
<protein>
    <submittedName>
        <fullName evidence="2">Uncharacterized protein</fullName>
    </submittedName>
</protein>
<accession>A0ABU3XIK5</accession>
<sequence>AIALMLGVMLTGRPTFRDAARRGALVGLGLVLIGFVMLFVGDPLKGSATGAGPARSSFLGLDNRNLVLGMLAGLGVF</sequence>
<evidence type="ECO:0000313" key="3">
    <source>
        <dbReference type="Proteomes" id="UP001287282"/>
    </source>
</evidence>
<keyword evidence="1" id="KW-1133">Transmembrane helix</keyword>
<name>A0ABU3XIK5_9BACI</name>
<feature type="non-terminal residue" evidence="2">
    <location>
        <position position="1"/>
    </location>
</feature>
<organism evidence="2 3">
    <name type="scientific">Alkalihalophilus lindianensis</name>
    <dbReference type="NCBI Taxonomy" id="1630542"/>
    <lineage>
        <taxon>Bacteria</taxon>
        <taxon>Bacillati</taxon>
        <taxon>Bacillota</taxon>
        <taxon>Bacilli</taxon>
        <taxon>Bacillales</taxon>
        <taxon>Bacillaceae</taxon>
        <taxon>Alkalihalophilus</taxon>
    </lineage>
</organism>
<evidence type="ECO:0000313" key="2">
    <source>
        <dbReference type="EMBL" id="MDV2687699.1"/>
    </source>
</evidence>
<feature type="non-terminal residue" evidence="2">
    <location>
        <position position="77"/>
    </location>
</feature>
<proteinExistence type="predicted"/>
<dbReference type="Proteomes" id="UP001287282">
    <property type="component" value="Unassembled WGS sequence"/>
</dbReference>
<comment type="caution">
    <text evidence="2">The sequence shown here is derived from an EMBL/GenBank/DDBJ whole genome shotgun (WGS) entry which is preliminary data.</text>
</comment>
<feature type="transmembrane region" description="Helical" evidence="1">
    <location>
        <begin position="20"/>
        <end position="40"/>
    </location>
</feature>
<dbReference type="EMBL" id="JAWJBA010001085">
    <property type="protein sequence ID" value="MDV2687699.1"/>
    <property type="molecule type" value="Genomic_DNA"/>
</dbReference>